<comment type="caution">
    <text evidence="7">Lacks conserved residue(s) required for the propagation of feature annotation.</text>
</comment>
<dbReference type="Gene3D" id="3.40.190.10">
    <property type="entry name" value="Periplasmic binding protein-like II"/>
    <property type="match status" value="2"/>
</dbReference>
<dbReference type="InterPro" id="IPR023346">
    <property type="entry name" value="Lysozyme-like_dom_sf"/>
</dbReference>
<feature type="domain" description="Solute-binding protein family 3/N-terminal" evidence="8">
    <location>
        <begin position="37"/>
        <end position="260"/>
    </location>
</feature>
<dbReference type="GO" id="GO:0016998">
    <property type="term" value="P:cell wall macromolecule catabolic process"/>
    <property type="evidence" value="ECO:0007669"/>
    <property type="project" value="UniProtKB-UniRule"/>
</dbReference>
<dbReference type="CDD" id="cd01009">
    <property type="entry name" value="PBP2_YfhD_N"/>
    <property type="match status" value="1"/>
</dbReference>
<proteinExistence type="inferred from homology"/>
<keyword evidence="4 7" id="KW-0998">Cell outer membrane</keyword>
<dbReference type="STRING" id="415747.SAMN03097708_02759"/>
<dbReference type="SUPFAM" id="SSF53955">
    <property type="entry name" value="Lysozyme-like"/>
    <property type="match status" value="1"/>
</dbReference>
<feature type="region of interest" description="LT domain" evidence="7">
    <location>
        <begin position="261"/>
        <end position="471"/>
    </location>
</feature>
<dbReference type="Gene3D" id="1.10.530.10">
    <property type="match status" value="1"/>
</dbReference>
<reference evidence="9 10" key="1">
    <citation type="submission" date="2016-10" db="EMBL/GenBank/DDBJ databases">
        <authorList>
            <person name="de Groot N.N."/>
        </authorList>
    </citation>
    <scope>NUCLEOTIDE SEQUENCE [LARGE SCALE GENOMIC DNA]</scope>
    <source>
        <strain evidence="9 10">HLD2</strain>
    </source>
</reference>
<protein>
    <recommendedName>
        <fullName evidence="7">Membrane-bound lytic murein transglycosylase F</fullName>
        <ecNumber evidence="7">4.2.2.n1</ecNumber>
    </recommendedName>
    <alternativeName>
        <fullName evidence="7">Murein lyase F</fullName>
    </alternativeName>
</protein>
<sequence length="471" mass="53947">MLTPRFTRLLILSAGIALLFGCERPPDLLETIRSDGKLIVVTRNAPTTYYEGRDGPEGYEYSLASALAESLDVEVEFRVRDSVNGVLSAVENGEAHLAAAGITRTESRNGRFRFGPGYFPVQQEVVCRRGEPLPKSPLELTEKTLRVAAGTSYLEQLTALQQQHPKLAWEADPGQGSEQLLYKVWKREIDCTVADSNIVAINRRYLPELLVAFPISEQQQLAWVLPENAESFAAYLHEWFREAEETGLMGRLYERYYGYAEIFDYVDMRVFMRRIESRLPRYEAMFREAAEHHQLPWTLLAAQAYQESHWNPRARSPTGVRGMMMLTLNTAKEVGVKSRLDPVQSIRGGAQYLSRMMKRLPESIQGKDRLWFALAAYNVGFAHLRDARTLAERLGRNPDRWVDLKEVLPLLAEKEHYRDLPYGYARGWEPVDYVQRIRDYRNVFERQLLLKSVTAEAVESDQPESNQPGNP</sequence>
<name>A0A1G5QTT0_9GAMM</name>
<dbReference type="Pfam" id="PF01464">
    <property type="entry name" value="SLT"/>
    <property type="match status" value="1"/>
</dbReference>
<evidence type="ECO:0000256" key="3">
    <source>
        <dbReference type="ARBA" id="ARBA00023136"/>
    </source>
</evidence>
<gene>
    <name evidence="7" type="primary">mltF</name>
    <name evidence="9" type="ORF">SAMN03097708_02759</name>
</gene>
<dbReference type="AlphaFoldDB" id="A0A1G5QTT0"/>
<dbReference type="RefSeq" id="WP_092998322.1">
    <property type="nucleotide sequence ID" value="NZ_FMWD01000009.1"/>
</dbReference>
<feature type="active site" evidence="7">
    <location>
        <position position="307"/>
    </location>
</feature>
<dbReference type="EMBL" id="FMWD01000009">
    <property type="protein sequence ID" value="SCZ64988.1"/>
    <property type="molecule type" value="Genomic_DNA"/>
</dbReference>
<dbReference type="GO" id="GO:0009253">
    <property type="term" value="P:peptidoglycan catabolic process"/>
    <property type="evidence" value="ECO:0007669"/>
    <property type="project" value="TreeGrafter"/>
</dbReference>
<keyword evidence="10" id="KW-1185">Reference proteome</keyword>
<dbReference type="InterPro" id="IPR008258">
    <property type="entry name" value="Transglycosylase_SLT_dom_1"/>
</dbReference>
<evidence type="ECO:0000256" key="1">
    <source>
        <dbReference type="ARBA" id="ARBA00010333"/>
    </source>
</evidence>
<comment type="similarity">
    <text evidence="1">Belongs to the bacterial solute-binding protein 3 family.</text>
</comment>
<dbReference type="PROSITE" id="PS51257">
    <property type="entry name" value="PROKAR_LIPOPROTEIN"/>
    <property type="match status" value="1"/>
</dbReference>
<evidence type="ECO:0000313" key="9">
    <source>
        <dbReference type="EMBL" id="SCZ64988.1"/>
    </source>
</evidence>
<dbReference type="GO" id="GO:0071555">
    <property type="term" value="P:cell wall organization"/>
    <property type="evidence" value="ECO:0007669"/>
    <property type="project" value="UniProtKB-KW"/>
</dbReference>
<dbReference type="GO" id="GO:0008933">
    <property type="term" value="F:peptidoglycan lytic transglycosylase activity"/>
    <property type="evidence" value="ECO:0007669"/>
    <property type="project" value="UniProtKB-UniRule"/>
</dbReference>
<dbReference type="PANTHER" id="PTHR35936:SF32">
    <property type="entry name" value="MEMBRANE-BOUND LYTIC MUREIN TRANSGLYCOSYLASE F"/>
    <property type="match status" value="1"/>
</dbReference>
<comment type="catalytic activity">
    <reaction evidence="7">
        <text>Exolytic cleavage of the (1-&gt;4)-beta-glycosidic linkage between N-acetylmuramic acid (MurNAc) and N-acetylglucosamine (GlcNAc) residues in peptidoglycan, from either the reducing or the non-reducing ends of the peptidoglycan chains, with concomitant formation of a 1,6-anhydrobond in the MurNAc residue.</text>
        <dbReference type="EC" id="4.2.2.n1"/>
    </reaction>
</comment>
<keyword evidence="5 7" id="KW-0456">Lyase</keyword>
<comment type="domain">
    <text evidence="7">The N-terminal domain does not have lytic activity and probably modulates enzymatic activity. The C-terminal domain is the catalytic active domain.</text>
</comment>
<evidence type="ECO:0000256" key="7">
    <source>
        <dbReference type="HAMAP-Rule" id="MF_02016"/>
    </source>
</evidence>
<dbReference type="Proteomes" id="UP000199648">
    <property type="component" value="Unassembled WGS sequence"/>
</dbReference>
<comment type="similarity">
    <text evidence="7">In the N-terminal section; belongs to the bacterial solute-binding protein 3 family.</text>
</comment>
<evidence type="ECO:0000256" key="2">
    <source>
        <dbReference type="ARBA" id="ARBA00022729"/>
    </source>
</evidence>
<dbReference type="EC" id="4.2.2.n1" evidence="7"/>
<accession>A0A1G5QTT0</accession>
<dbReference type="CDD" id="cd13403">
    <property type="entry name" value="MLTF-like"/>
    <property type="match status" value="1"/>
</dbReference>
<keyword evidence="3 7" id="KW-0472">Membrane</keyword>
<dbReference type="OrthoDB" id="9815002at2"/>
<keyword evidence="6 7" id="KW-0961">Cell wall biogenesis/degradation</keyword>
<comment type="similarity">
    <text evidence="7">In the C-terminal section; belongs to the transglycosylase Slt family.</text>
</comment>
<dbReference type="InterPro" id="IPR001638">
    <property type="entry name" value="Solute-binding_3/MltF_N"/>
</dbReference>
<dbReference type="GO" id="GO:0009279">
    <property type="term" value="C:cell outer membrane"/>
    <property type="evidence" value="ECO:0007669"/>
    <property type="project" value="UniProtKB-SubCell"/>
</dbReference>
<evidence type="ECO:0000256" key="4">
    <source>
        <dbReference type="ARBA" id="ARBA00023237"/>
    </source>
</evidence>
<dbReference type="SMART" id="SM00062">
    <property type="entry name" value="PBPb"/>
    <property type="match status" value="1"/>
</dbReference>
<dbReference type="NCBIfam" id="NF008112">
    <property type="entry name" value="PRK10859.1"/>
    <property type="match status" value="1"/>
</dbReference>
<keyword evidence="2 7" id="KW-0732">Signal</keyword>
<evidence type="ECO:0000256" key="6">
    <source>
        <dbReference type="ARBA" id="ARBA00023316"/>
    </source>
</evidence>
<evidence type="ECO:0000256" key="5">
    <source>
        <dbReference type="ARBA" id="ARBA00023239"/>
    </source>
</evidence>
<organism evidence="9 10">
    <name type="scientific">Thiohalomonas denitrificans</name>
    <dbReference type="NCBI Taxonomy" id="415747"/>
    <lineage>
        <taxon>Bacteria</taxon>
        <taxon>Pseudomonadati</taxon>
        <taxon>Pseudomonadota</taxon>
        <taxon>Gammaproteobacteria</taxon>
        <taxon>Thiohalomonadales</taxon>
        <taxon>Thiohalomonadaceae</taxon>
        <taxon>Thiohalomonas</taxon>
    </lineage>
</organism>
<comment type="function">
    <text evidence="7">Murein-degrading enzyme that degrades murein glycan strands and insoluble, high-molecular weight murein sacculi, with the concomitant formation of a 1,6-anhydromuramoyl product. Lytic transglycosylases (LTs) play an integral role in the metabolism of the peptidoglycan (PG) sacculus. Their lytic action creates space within the PG sacculus to allow for its expansion as well as for the insertion of various structures such as secretion systems and flagella.</text>
</comment>
<dbReference type="HAMAP" id="MF_02016">
    <property type="entry name" value="MltF"/>
    <property type="match status" value="1"/>
</dbReference>
<evidence type="ECO:0000259" key="8">
    <source>
        <dbReference type="SMART" id="SM00062"/>
    </source>
</evidence>
<dbReference type="PANTHER" id="PTHR35936">
    <property type="entry name" value="MEMBRANE-BOUND LYTIC MUREIN TRANSGLYCOSYLASE F"/>
    <property type="match status" value="1"/>
</dbReference>
<dbReference type="SUPFAM" id="SSF53850">
    <property type="entry name" value="Periplasmic binding protein-like II"/>
    <property type="match status" value="1"/>
</dbReference>
<dbReference type="InterPro" id="IPR023703">
    <property type="entry name" value="MltF"/>
</dbReference>
<evidence type="ECO:0000313" key="10">
    <source>
        <dbReference type="Proteomes" id="UP000199648"/>
    </source>
</evidence>
<dbReference type="Pfam" id="PF00497">
    <property type="entry name" value="SBP_bac_3"/>
    <property type="match status" value="1"/>
</dbReference>
<comment type="subcellular location">
    <subcellularLocation>
        <location evidence="7">Cell outer membrane</location>
        <topology evidence="7">Peripheral membrane protein</topology>
    </subcellularLocation>
    <text evidence="7">Attached to the inner leaflet of the outer membrane.</text>
</comment>